<name>V9H1A7_CHLVU</name>
<dbReference type="AlphaFoldDB" id="V9H1A7"/>
<protein>
    <submittedName>
        <fullName evidence="1">Uncharacterized protein</fullName>
    </submittedName>
</protein>
<sequence length="55" mass="6811">MIFFILFFLQLLKKKFFFFHAVFFCFEGFFLKKINAKPLFSEAFEKNQTDFFKFS</sequence>
<reference evidence="1" key="1">
    <citation type="journal article" date="1997" name="Proc. Natl. Acad. Sci. U.S.A.">
        <title>Complete nucleotide sequence of the chloroplast genome from the green alga Chlorella vulgaris: the existence of genes possibly involved in chloroplast division.</title>
        <authorList>
            <person name="Wakasugi T."/>
            <person name="Nagai T."/>
            <person name="Kapoor M."/>
            <person name="Sugita M."/>
            <person name="Ito M."/>
            <person name="Ito S."/>
            <person name="Tsudzuki J."/>
            <person name="Nakashima K."/>
            <person name="Tsudzuki T."/>
            <person name="Suzuki Y."/>
            <person name="Hamada A."/>
            <person name="Ohta T."/>
            <person name="Inamura A."/>
            <person name="Yoshinaga K."/>
            <person name="Sugiura M."/>
        </authorList>
    </citation>
    <scope>NUCLEOTIDE SEQUENCE</scope>
</reference>
<evidence type="ECO:0000313" key="1">
    <source>
        <dbReference type="EMBL" id="BAA57978.1"/>
    </source>
</evidence>
<organism evidence="1">
    <name type="scientific">Chlorella vulgaris</name>
    <name type="common">Green alga</name>
    <dbReference type="NCBI Taxonomy" id="3077"/>
    <lineage>
        <taxon>Eukaryota</taxon>
        <taxon>Viridiplantae</taxon>
        <taxon>Chlorophyta</taxon>
        <taxon>core chlorophytes</taxon>
        <taxon>Trebouxiophyceae</taxon>
        <taxon>Chlorellales</taxon>
        <taxon>Chlorellaceae</taxon>
        <taxon>Chlorella clade</taxon>
        <taxon>Chlorella</taxon>
    </lineage>
</organism>
<keyword evidence="1" id="KW-0150">Chloroplast</keyword>
<accession>V9H1A7</accession>
<geneLocation type="chloroplast" evidence="1"/>
<dbReference type="GeneID" id="1457471"/>
<dbReference type="EMBL" id="AB001684">
    <property type="protein sequence ID" value="BAA57978.1"/>
    <property type="molecule type" value="Genomic_DNA"/>
</dbReference>
<dbReference type="RefSeq" id="NP_045902.1">
    <property type="nucleotide sequence ID" value="NC_001865.1"/>
</dbReference>
<proteinExistence type="predicted"/>
<keyword evidence="1" id="KW-0934">Plastid</keyword>